<evidence type="ECO:0000256" key="1">
    <source>
        <dbReference type="SAM" id="SignalP"/>
    </source>
</evidence>
<organism evidence="2 3">
    <name type="scientific">Glycomyces terrestris</name>
    <dbReference type="NCBI Taxonomy" id="2493553"/>
    <lineage>
        <taxon>Bacteria</taxon>
        <taxon>Bacillati</taxon>
        <taxon>Actinomycetota</taxon>
        <taxon>Actinomycetes</taxon>
        <taxon>Glycomycetales</taxon>
        <taxon>Glycomycetaceae</taxon>
        <taxon>Glycomyces</taxon>
    </lineage>
</organism>
<accession>A0A426V4I0</accession>
<comment type="caution">
    <text evidence="2">The sequence shown here is derived from an EMBL/GenBank/DDBJ whole genome shotgun (WGS) entry which is preliminary data.</text>
</comment>
<feature type="chain" id="PRO_5018997651" evidence="1">
    <location>
        <begin position="32"/>
        <end position="208"/>
    </location>
</feature>
<dbReference type="OrthoDB" id="3374669at2"/>
<gene>
    <name evidence="2" type="ORF">EIW28_03240</name>
</gene>
<keyword evidence="1" id="KW-0732">Signal</keyword>
<dbReference type="AlphaFoldDB" id="A0A426V4I0"/>
<proteinExistence type="predicted"/>
<dbReference type="PROSITE" id="PS51318">
    <property type="entry name" value="TAT"/>
    <property type="match status" value="1"/>
</dbReference>
<protein>
    <submittedName>
        <fullName evidence="2">Uncharacterized protein</fullName>
    </submittedName>
</protein>
<sequence>MRLTLRRLLTAAAVLLAAAALTLVPAAPAQAKFGLLFVCDEDPDTGLLYNCHWVPVPELGPKWPPDGCPECGVLIDFWKFDIDPVAHEKFNDLLRQGVDALARSHLTDDAKLADQLRADALAHFRDAAAAVEKYPIALSHSGLWDDKNQKPVPDPSPQPWIADAGAELAAGIGILQADLWDPQPDPPGDAAMRHFDKAYQHLSDLAAQ</sequence>
<evidence type="ECO:0000313" key="2">
    <source>
        <dbReference type="EMBL" id="RRS01786.1"/>
    </source>
</evidence>
<dbReference type="InterPro" id="IPR006311">
    <property type="entry name" value="TAT_signal"/>
</dbReference>
<name>A0A426V4I0_9ACTN</name>
<dbReference type="EMBL" id="RSEB01000001">
    <property type="protein sequence ID" value="RRS01786.1"/>
    <property type="molecule type" value="Genomic_DNA"/>
</dbReference>
<reference evidence="2 3" key="1">
    <citation type="submission" date="2018-12" db="EMBL/GenBank/DDBJ databases">
        <title>Glycomyces sp. YIM 121974 draft genome.</title>
        <authorList>
            <person name="Li Q."/>
        </authorList>
    </citation>
    <scope>NUCLEOTIDE SEQUENCE [LARGE SCALE GENOMIC DNA]</scope>
    <source>
        <strain evidence="2 3">YIM 121974</strain>
    </source>
</reference>
<dbReference type="Proteomes" id="UP000277256">
    <property type="component" value="Unassembled WGS sequence"/>
</dbReference>
<dbReference type="RefSeq" id="WP_125246263.1">
    <property type="nucleotide sequence ID" value="NZ_RSEB01000001.1"/>
</dbReference>
<keyword evidence="3" id="KW-1185">Reference proteome</keyword>
<feature type="signal peptide" evidence="1">
    <location>
        <begin position="1"/>
        <end position="31"/>
    </location>
</feature>
<evidence type="ECO:0000313" key="3">
    <source>
        <dbReference type="Proteomes" id="UP000277256"/>
    </source>
</evidence>